<protein>
    <submittedName>
        <fullName evidence="1">Accessory Sec system S-layer assembly protein</fullName>
    </submittedName>
</protein>
<gene>
    <name evidence="1" type="ORF">SAMN05216169_10373</name>
</gene>
<dbReference type="NCBIfam" id="TIGR04398">
    <property type="entry name" value="SLAP_DUP"/>
    <property type="match status" value="2"/>
</dbReference>
<keyword evidence="2" id="KW-1185">Reference proteome</keyword>
<evidence type="ECO:0000313" key="2">
    <source>
        <dbReference type="Proteomes" id="UP000198979"/>
    </source>
</evidence>
<organism evidence="1 2">
    <name type="scientific">Anoxybacillus pushchinoensis</name>
    <dbReference type="NCBI Taxonomy" id="150248"/>
    <lineage>
        <taxon>Bacteria</taxon>
        <taxon>Bacillati</taxon>
        <taxon>Bacillota</taxon>
        <taxon>Bacilli</taxon>
        <taxon>Bacillales</taxon>
        <taxon>Anoxybacillaceae</taxon>
        <taxon>Anoxybacillus</taxon>
    </lineage>
</organism>
<evidence type="ECO:0000313" key="1">
    <source>
        <dbReference type="EMBL" id="SFA53603.1"/>
    </source>
</evidence>
<name>A0A1I0TPT5_9BACL</name>
<dbReference type="STRING" id="150248.SAMN05216169_10373"/>
<reference evidence="2" key="1">
    <citation type="submission" date="2016-10" db="EMBL/GenBank/DDBJ databases">
        <authorList>
            <person name="Varghese N."/>
            <person name="Submissions S."/>
        </authorList>
    </citation>
    <scope>NUCLEOTIDE SEQUENCE [LARGE SCALE GENOMIC DNA]</scope>
    <source>
        <strain evidence="2">K1</strain>
    </source>
</reference>
<dbReference type="RefSeq" id="WP_091703756.1">
    <property type="nucleotide sequence ID" value="NZ_FOJQ01000037.1"/>
</dbReference>
<dbReference type="EMBL" id="FOJQ01000037">
    <property type="protein sequence ID" value="SFA53603.1"/>
    <property type="molecule type" value="Genomic_DNA"/>
</dbReference>
<dbReference type="OrthoDB" id="1907642at2"/>
<dbReference type="AlphaFoldDB" id="A0A1I0TPT5"/>
<dbReference type="Proteomes" id="UP000198979">
    <property type="component" value="Unassembled WGS sequence"/>
</dbReference>
<dbReference type="NCBIfam" id="TIGR04399">
    <property type="entry name" value="acc_Sec_SLAP"/>
    <property type="match status" value="1"/>
</dbReference>
<proteinExistence type="predicted"/>
<dbReference type="InterPro" id="IPR030910">
    <property type="entry name" value="SLAP_dom"/>
</dbReference>
<sequence>MLPFFKKKKQGEDSTIQANQLFDGAHEQQDEDVRTTLSIHPLMSLTTEQKYYFQYVNNELPPLKKNQVSLSGVEWKKEGDNYVITAFVRNSLDKAIRFDETPLLFIGPDGQVLGRKIFPMQELGDIPPKSSRPWRFVFTKQDLHTEHIPETGWKLAFELKKPHRLDLEESWKKQLRKEDQDKLEQLVRSLTPPKEGEVNVMGLQAQVNEEGNLIVTLLIRNGTNKHITFEQLPLIVEDAKGDVVARGAFTLQLEVKANTSKPWTFIFPKSLVQKETVDFSTWRAYIPQ</sequence>
<dbReference type="InterPro" id="IPR030911">
    <property type="entry name" value="Sec_acc_SLAP"/>
</dbReference>
<accession>A0A1I0TPT5</accession>